<name>A0A382HRH8_9ZZZZ</name>
<reference evidence="1" key="1">
    <citation type="submission" date="2018-05" db="EMBL/GenBank/DDBJ databases">
        <authorList>
            <person name="Lanie J.A."/>
            <person name="Ng W.-L."/>
            <person name="Kazmierczak K.M."/>
            <person name="Andrzejewski T.M."/>
            <person name="Davidsen T.M."/>
            <person name="Wayne K.J."/>
            <person name="Tettelin H."/>
            <person name="Glass J.I."/>
            <person name="Rusch D."/>
            <person name="Podicherti R."/>
            <person name="Tsui H.-C.T."/>
            <person name="Winkler M.E."/>
        </authorList>
    </citation>
    <scope>NUCLEOTIDE SEQUENCE</scope>
</reference>
<dbReference type="InterPro" id="IPR042071">
    <property type="entry name" value="Trans_coact_sf"/>
</dbReference>
<dbReference type="Pfam" id="PF16805">
    <property type="entry name" value="Trans_coact"/>
    <property type="match status" value="1"/>
</dbReference>
<protein>
    <submittedName>
        <fullName evidence="1">Uncharacterized protein</fullName>
    </submittedName>
</protein>
<evidence type="ECO:0000313" key="1">
    <source>
        <dbReference type="EMBL" id="SVB89091.1"/>
    </source>
</evidence>
<sequence length="56" mass="6200">MSAILLVCEKNGVEPEGAKRLLSIPLKEKLTAEAEKLKLINREKSSRGSLESYLSK</sequence>
<proteinExistence type="predicted"/>
<accession>A0A382HRH8</accession>
<dbReference type="EMBL" id="UINC01062454">
    <property type="protein sequence ID" value="SVB89091.1"/>
    <property type="molecule type" value="Genomic_DNA"/>
</dbReference>
<gene>
    <name evidence="1" type="ORF">METZ01_LOCUS241945</name>
</gene>
<dbReference type="AlphaFoldDB" id="A0A382HRH8"/>
<dbReference type="Gene3D" id="1.10.10.2850">
    <property type="entry name" value="Phage late-transcription coactivator-like"/>
    <property type="match status" value="1"/>
</dbReference>
<dbReference type="InterPro" id="IPR031836">
    <property type="entry name" value="Trans_coact"/>
</dbReference>
<organism evidence="1">
    <name type="scientific">marine metagenome</name>
    <dbReference type="NCBI Taxonomy" id="408172"/>
    <lineage>
        <taxon>unclassified sequences</taxon>
        <taxon>metagenomes</taxon>
        <taxon>ecological metagenomes</taxon>
    </lineage>
</organism>